<organism evidence="1 2">
    <name type="scientific">Vitis vinifera</name>
    <name type="common">Grape</name>
    <dbReference type="NCBI Taxonomy" id="29760"/>
    <lineage>
        <taxon>Eukaryota</taxon>
        <taxon>Viridiplantae</taxon>
        <taxon>Streptophyta</taxon>
        <taxon>Embryophyta</taxon>
        <taxon>Tracheophyta</taxon>
        <taxon>Spermatophyta</taxon>
        <taxon>Magnoliopsida</taxon>
        <taxon>eudicotyledons</taxon>
        <taxon>Gunneridae</taxon>
        <taxon>Pentapetalae</taxon>
        <taxon>rosids</taxon>
        <taxon>Vitales</taxon>
        <taxon>Vitaceae</taxon>
        <taxon>Viteae</taxon>
        <taxon>Vitis</taxon>
    </lineage>
</organism>
<reference evidence="1 2" key="1">
    <citation type="journal article" date="2018" name="PLoS Genet.">
        <title>Population sequencing reveals clonal diversity and ancestral inbreeding in the grapevine cultivar Chardonnay.</title>
        <authorList>
            <person name="Roach M.J."/>
            <person name="Johnson D.L."/>
            <person name="Bohlmann J."/>
            <person name="van Vuuren H.J."/>
            <person name="Jones S.J."/>
            <person name="Pretorius I.S."/>
            <person name="Schmidt S.A."/>
            <person name="Borneman A.R."/>
        </authorList>
    </citation>
    <scope>NUCLEOTIDE SEQUENCE [LARGE SCALE GENOMIC DNA]</scope>
    <source>
        <strain evidence="2">cv. Chardonnay</strain>
        <tissue evidence="1">Leaf</tissue>
    </source>
</reference>
<dbReference type="Proteomes" id="UP000288805">
    <property type="component" value="Unassembled WGS sequence"/>
</dbReference>
<dbReference type="AlphaFoldDB" id="A0A438HIR7"/>
<comment type="caution">
    <text evidence="1">The sequence shown here is derived from an EMBL/GenBank/DDBJ whole genome shotgun (WGS) entry which is preliminary data.</text>
</comment>
<evidence type="ECO:0000313" key="2">
    <source>
        <dbReference type="Proteomes" id="UP000288805"/>
    </source>
</evidence>
<accession>A0A438HIR7</accession>
<evidence type="ECO:0000313" key="1">
    <source>
        <dbReference type="EMBL" id="RVW84318.1"/>
    </source>
</evidence>
<gene>
    <name evidence="1" type="ORF">CK203_036675</name>
</gene>
<protein>
    <submittedName>
        <fullName evidence="1">Uncharacterized protein</fullName>
    </submittedName>
</protein>
<dbReference type="EMBL" id="QGNW01000217">
    <property type="protein sequence ID" value="RVW84318.1"/>
    <property type="molecule type" value="Genomic_DNA"/>
</dbReference>
<sequence>MTTVCVLVNLAGAYLHSYCVPVWIGILDILSGPLKNLSKDIGKVKDDREWEITEAKKALSRTGPVGYATEINIDDYEYSQFLDQRKASQTLGVILWLYWGQGKNSTYCLSPHAFSTRPLGRSSLTTHSGCSGSLHCWGVTVASGSRVGETKEARKAMLTAVGASLRLKSSLQCAP</sequence>
<proteinExistence type="predicted"/>
<name>A0A438HIR7_VITVI</name>